<evidence type="ECO:0000256" key="3">
    <source>
        <dbReference type="ARBA" id="ARBA00022692"/>
    </source>
</evidence>
<feature type="transmembrane region" description="Helical" evidence="6">
    <location>
        <begin position="49"/>
        <end position="70"/>
    </location>
</feature>
<keyword evidence="3 6" id="KW-0812">Transmembrane</keyword>
<evidence type="ECO:0000313" key="8">
    <source>
        <dbReference type="Proteomes" id="UP001524435"/>
    </source>
</evidence>
<feature type="transmembrane region" description="Helical" evidence="6">
    <location>
        <begin position="207"/>
        <end position="226"/>
    </location>
</feature>
<dbReference type="EMBL" id="JANGCH010000006">
    <property type="protein sequence ID" value="MCQ5121733.1"/>
    <property type="molecule type" value="Genomic_DNA"/>
</dbReference>
<evidence type="ECO:0000313" key="7">
    <source>
        <dbReference type="EMBL" id="MCQ5121733.1"/>
    </source>
</evidence>
<dbReference type="InterPro" id="IPR003339">
    <property type="entry name" value="ABC/ECF_trnsptr_transmembrane"/>
</dbReference>
<evidence type="ECO:0000256" key="6">
    <source>
        <dbReference type="SAM" id="Phobius"/>
    </source>
</evidence>
<keyword evidence="5 6" id="KW-0472">Membrane</keyword>
<dbReference type="InterPro" id="IPR051611">
    <property type="entry name" value="ECF_transporter_component"/>
</dbReference>
<gene>
    <name evidence="7" type="ORF">NE663_05590</name>
</gene>
<evidence type="ECO:0000256" key="1">
    <source>
        <dbReference type="ARBA" id="ARBA00004141"/>
    </source>
</evidence>
<comment type="caution">
    <text evidence="7">The sequence shown here is derived from an EMBL/GenBank/DDBJ whole genome shotgun (WGS) entry which is preliminary data.</text>
</comment>
<reference evidence="7 8" key="1">
    <citation type="submission" date="2022-06" db="EMBL/GenBank/DDBJ databases">
        <title>Isolation of gut microbiota from human fecal samples.</title>
        <authorList>
            <person name="Pamer E.G."/>
            <person name="Barat B."/>
            <person name="Waligurski E."/>
            <person name="Medina S."/>
            <person name="Paddock L."/>
            <person name="Mostad J."/>
        </authorList>
    </citation>
    <scope>NUCLEOTIDE SEQUENCE [LARGE SCALE GENOMIC DNA]</scope>
    <source>
        <strain evidence="7 8">DFI.6.1</strain>
    </source>
</reference>
<comment type="subcellular location">
    <subcellularLocation>
        <location evidence="1">Membrane</location>
        <topology evidence="1">Multi-pass membrane protein</topology>
    </subcellularLocation>
</comment>
<evidence type="ECO:0000256" key="2">
    <source>
        <dbReference type="ARBA" id="ARBA00022475"/>
    </source>
</evidence>
<proteinExistence type="predicted"/>
<feature type="transmembrane region" description="Helical" evidence="6">
    <location>
        <begin position="12"/>
        <end position="42"/>
    </location>
</feature>
<protein>
    <submittedName>
        <fullName evidence="7">Energy-coupling factor transporter transmembrane protein EcfT</fullName>
    </submittedName>
</protein>
<dbReference type="PANTHER" id="PTHR34857:SF2">
    <property type="entry name" value="SLL0384 PROTEIN"/>
    <property type="match status" value="1"/>
</dbReference>
<name>A0ABT1SL46_9FIRM</name>
<dbReference type="RefSeq" id="WP_256197653.1">
    <property type="nucleotide sequence ID" value="NZ_JANGCH010000006.1"/>
</dbReference>
<organism evidence="7 8">
    <name type="scientific">Massilicoli timonensis</name>
    <dbReference type="NCBI Taxonomy" id="2015901"/>
    <lineage>
        <taxon>Bacteria</taxon>
        <taxon>Bacillati</taxon>
        <taxon>Bacillota</taxon>
        <taxon>Erysipelotrichia</taxon>
        <taxon>Erysipelotrichales</taxon>
        <taxon>Erysipelotrichaceae</taxon>
        <taxon>Massilicoli</taxon>
    </lineage>
</organism>
<keyword evidence="2" id="KW-1003">Cell membrane</keyword>
<accession>A0ABT1SL46</accession>
<dbReference type="PANTHER" id="PTHR34857">
    <property type="entry name" value="SLL0384 PROTEIN"/>
    <property type="match status" value="1"/>
</dbReference>
<dbReference type="Proteomes" id="UP001524435">
    <property type="component" value="Unassembled WGS sequence"/>
</dbReference>
<sequence>MLAIDTRIKLLLFILINFMVFGLKDFVLGSVCFFFICVLSCLMGQKKIVLKYIIFYLVIASIQQLCTFLPQALETILSIFTLFIRVMIPVVLFASTFIATTKVSELIAAMYSLKIPRSITITFSMVLRFFPTFSEEVHSIYDAMRLRGLAISWKNVFTRPLLLLEAIAIPIVMRSASIAEELSASAVTRGIDNPAQRTSFVRLRVQLLDLVVLFIFVAIFVALFYCKYQIYGRI</sequence>
<evidence type="ECO:0000256" key="4">
    <source>
        <dbReference type="ARBA" id="ARBA00022989"/>
    </source>
</evidence>
<dbReference type="Pfam" id="PF02361">
    <property type="entry name" value="CbiQ"/>
    <property type="match status" value="1"/>
</dbReference>
<feature type="transmembrane region" description="Helical" evidence="6">
    <location>
        <begin position="76"/>
        <end position="99"/>
    </location>
</feature>
<evidence type="ECO:0000256" key="5">
    <source>
        <dbReference type="ARBA" id="ARBA00023136"/>
    </source>
</evidence>
<dbReference type="CDD" id="cd16914">
    <property type="entry name" value="EcfT"/>
    <property type="match status" value="1"/>
</dbReference>
<keyword evidence="8" id="KW-1185">Reference proteome</keyword>
<keyword evidence="4 6" id="KW-1133">Transmembrane helix</keyword>